<evidence type="ECO:0000313" key="2">
    <source>
        <dbReference type="Proteomes" id="UP000729402"/>
    </source>
</evidence>
<proteinExistence type="predicted"/>
<accession>A0A8J5VJK9</accession>
<dbReference type="EMBL" id="JAAALK010000286">
    <property type="protein sequence ID" value="KAG8062266.1"/>
    <property type="molecule type" value="Genomic_DNA"/>
</dbReference>
<keyword evidence="2" id="KW-1185">Reference proteome</keyword>
<gene>
    <name evidence="1" type="ORF">GUJ93_ZPchr0003g17060</name>
</gene>
<comment type="caution">
    <text evidence="1">The sequence shown here is derived from an EMBL/GenBank/DDBJ whole genome shotgun (WGS) entry which is preliminary data.</text>
</comment>
<name>A0A8J5VJK9_ZIZPA</name>
<dbReference type="Proteomes" id="UP000729402">
    <property type="component" value="Unassembled WGS sequence"/>
</dbReference>
<organism evidence="1 2">
    <name type="scientific">Zizania palustris</name>
    <name type="common">Northern wild rice</name>
    <dbReference type="NCBI Taxonomy" id="103762"/>
    <lineage>
        <taxon>Eukaryota</taxon>
        <taxon>Viridiplantae</taxon>
        <taxon>Streptophyta</taxon>
        <taxon>Embryophyta</taxon>
        <taxon>Tracheophyta</taxon>
        <taxon>Spermatophyta</taxon>
        <taxon>Magnoliopsida</taxon>
        <taxon>Liliopsida</taxon>
        <taxon>Poales</taxon>
        <taxon>Poaceae</taxon>
        <taxon>BOP clade</taxon>
        <taxon>Oryzoideae</taxon>
        <taxon>Oryzeae</taxon>
        <taxon>Zizaniinae</taxon>
        <taxon>Zizania</taxon>
    </lineage>
</organism>
<reference evidence="1" key="1">
    <citation type="journal article" date="2021" name="bioRxiv">
        <title>Whole Genome Assembly and Annotation of Northern Wild Rice, Zizania palustris L., Supports a Whole Genome Duplication in the Zizania Genus.</title>
        <authorList>
            <person name="Haas M."/>
            <person name="Kono T."/>
            <person name="Macchietto M."/>
            <person name="Millas R."/>
            <person name="McGilp L."/>
            <person name="Shao M."/>
            <person name="Duquette J."/>
            <person name="Hirsch C.N."/>
            <person name="Kimball J."/>
        </authorList>
    </citation>
    <scope>NUCLEOTIDE SEQUENCE</scope>
    <source>
        <tissue evidence="1">Fresh leaf tissue</tissue>
    </source>
</reference>
<protein>
    <submittedName>
        <fullName evidence="1">Uncharacterized protein</fullName>
    </submittedName>
</protein>
<evidence type="ECO:0000313" key="1">
    <source>
        <dbReference type="EMBL" id="KAG8062266.1"/>
    </source>
</evidence>
<dbReference type="AlphaFoldDB" id="A0A8J5VJK9"/>
<reference evidence="1" key="2">
    <citation type="submission" date="2021-02" db="EMBL/GenBank/DDBJ databases">
        <authorList>
            <person name="Kimball J.A."/>
            <person name="Haas M.W."/>
            <person name="Macchietto M."/>
            <person name="Kono T."/>
            <person name="Duquette J."/>
            <person name="Shao M."/>
        </authorList>
    </citation>
    <scope>NUCLEOTIDE SEQUENCE</scope>
    <source>
        <tissue evidence="1">Fresh leaf tissue</tissue>
    </source>
</reference>
<sequence length="110" mass="12141">MLQLVAAQGIVRPPATATTAAASPRRLSDRLIRACRSIKRRAPLRVVCRQPRSSSRLARTGCPLARALCRLQRVSRLLLVPVSVSAPETTRMRLLRPPPLPRKFLVAGSR</sequence>